<gene>
    <name evidence="2" type="ORF">SAMN02745136_03144</name>
</gene>
<dbReference type="Proteomes" id="UP000184386">
    <property type="component" value="Unassembled WGS sequence"/>
</dbReference>
<reference evidence="2 3" key="1">
    <citation type="submission" date="2016-11" db="EMBL/GenBank/DDBJ databases">
        <authorList>
            <person name="Jaros S."/>
            <person name="Januszkiewicz K."/>
            <person name="Wedrychowicz H."/>
        </authorList>
    </citation>
    <scope>NUCLEOTIDE SEQUENCE [LARGE SCALE GENOMIC DNA]</scope>
    <source>
        <strain evidence="2 3">DSM 15929</strain>
    </source>
</reference>
<evidence type="ECO:0000313" key="3">
    <source>
        <dbReference type="Proteomes" id="UP000184386"/>
    </source>
</evidence>
<dbReference type="EMBL" id="FRAC01000015">
    <property type="protein sequence ID" value="SHK70029.1"/>
    <property type="molecule type" value="Genomic_DNA"/>
</dbReference>
<accession>A0A1M6ULI9</accession>
<sequence length="261" mass="29656">MVINMKKLKLSKALYICCDICLIAISVISILYSTTSLILTNNDTKSIFNMVNKDYEACFGKKYVHEDTYFTDITCMKMEITSTIITKSTGLKNQYYDSIQTGRDTDTAARSSNSNNRESEAVIILKDALSDIQDYNKAIPYANHSLLLLNNCNSLYSALNYMIYGNDALLKDTVNFINDKETLSLATEKDIQEIHVMANMSKNIVLNLDKHIYFYKYTVLAGLLLLLGTCINIYRINARKKKYRRKKFPKKKGTQSISGNG</sequence>
<keyword evidence="3" id="KW-1185">Reference proteome</keyword>
<keyword evidence="1" id="KW-0472">Membrane</keyword>
<feature type="transmembrane region" description="Helical" evidence="1">
    <location>
        <begin position="214"/>
        <end position="236"/>
    </location>
</feature>
<name>A0A1M6ULI9_9FIRM</name>
<protein>
    <submittedName>
        <fullName evidence="2">Uncharacterized protein</fullName>
    </submittedName>
</protein>
<evidence type="ECO:0000313" key="2">
    <source>
        <dbReference type="EMBL" id="SHK70029.1"/>
    </source>
</evidence>
<organism evidence="2 3">
    <name type="scientific">Anaerocolumna jejuensis DSM 15929</name>
    <dbReference type="NCBI Taxonomy" id="1121322"/>
    <lineage>
        <taxon>Bacteria</taxon>
        <taxon>Bacillati</taxon>
        <taxon>Bacillota</taxon>
        <taxon>Clostridia</taxon>
        <taxon>Lachnospirales</taxon>
        <taxon>Lachnospiraceae</taxon>
        <taxon>Anaerocolumna</taxon>
    </lineage>
</organism>
<keyword evidence="1" id="KW-1133">Transmembrane helix</keyword>
<evidence type="ECO:0000256" key="1">
    <source>
        <dbReference type="SAM" id="Phobius"/>
    </source>
</evidence>
<feature type="transmembrane region" description="Helical" evidence="1">
    <location>
        <begin position="12"/>
        <end position="32"/>
    </location>
</feature>
<proteinExistence type="predicted"/>
<keyword evidence="1" id="KW-0812">Transmembrane</keyword>
<dbReference type="AlphaFoldDB" id="A0A1M6ULI9"/>